<accession>A0ABU1WB86</accession>
<name>A0ABU1WB86_9GAMM</name>
<protein>
    <recommendedName>
        <fullName evidence="3">DUF1631 family protein</fullName>
    </recommendedName>
</protein>
<evidence type="ECO:0000313" key="1">
    <source>
        <dbReference type="EMBL" id="MDR7134891.1"/>
    </source>
</evidence>
<evidence type="ECO:0008006" key="3">
    <source>
        <dbReference type="Google" id="ProtNLM"/>
    </source>
</evidence>
<comment type="caution">
    <text evidence="1">The sequence shown here is derived from an EMBL/GenBank/DDBJ whole genome shotgun (WGS) entry which is preliminary data.</text>
</comment>
<proteinExistence type="predicted"/>
<dbReference type="Pfam" id="PF07793">
    <property type="entry name" value="DUF1631"/>
    <property type="match status" value="1"/>
</dbReference>
<keyword evidence="2" id="KW-1185">Reference proteome</keyword>
<dbReference type="InterPro" id="IPR012434">
    <property type="entry name" value="DUF1631"/>
</dbReference>
<dbReference type="RefSeq" id="WP_310061972.1">
    <property type="nucleotide sequence ID" value="NZ_JAVDVY010000002.1"/>
</dbReference>
<organism evidence="1 2">
    <name type="scientific">Lysobacter niastensis</name>
    <dbReference type="NCBI Taxonomy" id="380629"/>
    <lineage>
        <taxon>Bacteria</taxon>
        <taxon>Pseudomonadati</taxon>
        <taxon>Pseudomonadota</taxon>
        <taxon>Gammaproteobacteria</taxon>
        <taxon>Lysobacterales</taxon>
        <taxon>Lysobacteraceae</taxon>
        <taxon>Lysobacter</taxon>
    </lineage>
</organism>
<sequence>MSGLPLGAIHATRTEPLRVLEEIKRLAVEQLGAIPSGLYTPIEHALNESAIRAGIPGARRTELASLLTLRQHSATYVMRFRQQVAQGFDDFRALRIRHRGDLPMGLVAENQLEFHLSGQRLAEAIGQRYSKPLEMMEGRLEALATALDVPASSNPIGAGRLAGAFIETYRDAELTESLRPMVFRQYEQELARVLGDLYGRVNTLLATAGYGIAAPRVKPALAPQAERVPAPAPGGTGYGEGSASDADILAEFDQLRDMLHVWREGLIQGEPLNAEHAPQRTLPPRRELRVDEVLSVASLLQSEPPDVFARALAGTGMLGNAIRDHLSDGARRLGINPDQTRLSEAGEDAIDLVAMLFESLFNTHSLLDRARRLYARLVLPYVKVALTDQSLFASREHPARRLLDSITEACEGNSAATPQDRELLERAAAVAQRIVADYNEDIAIFEVAHVELDALLTQQRRRVELQEERAAKAAYGRERLADARGKADEIVRHRLGAQPLTQSVADFLAMPWRHHLVQTLLREGQEAERHAEALTLGDALVVVDEFASENRGRQVADRLLVLQSAIVQCLASSGLDDSASEHGLAGLVRSLAWPDAARRTHALAPVQPPHDDETGEERKLWLAGGTATVPHDPAVADRMRRLLPGDWVRISDSQAEAVAAKVAWVSPLTSRLLLVNRRGIRVLVASAEELAALAGEGRLTVSAERTPFDEAMREVRHQLGRVAGQR</sequence>
<gene>
    <name evidence="1" type="ORF">J2X06_002100</name>
</gene>
<dbReference type="Proteomes" id="UP001251524">
    <property type="component" value="Unassembled WGS sequence"/>
</dbReference>
<evidence type="ECO:0000313" key="2">
    <source>
        <dbReference type="Proteomes" id="UP001251524"/>
    </source>
</evidence>
<dbReference type="EMBL" id="JAVDVY010000002">
    <property type="protein sequence ID" value="MDR7134891.1"/>
    <property type="molecule type" value="Genomic_DNA"/>
</dbReference>
<reference evidence="1 2" key="1">
    <citation type="submission" date="2023-07" db="EMBL/GenBank/DDBJ databases">
        <title>Sorghum-associated microbial communities from plants grown in Nebraska, USA.</title>
        <authorList>
            <person name="Schachtman D."/>
        </authorList>
    </citation>
    <scope>NUCLEOTIDE SEQUENCE [LARGE SCALE GENOMIC DNA]</scope>
    <source>
        <strain evidence="1 2">BE198</strain>
    </source>
</reference>